<dbReference type="PRINTS" id="PR00420">
    <property type="entry name" value="RNGMNOXGNASE"/>
</dbReference>
<evidence type="ECO:0000256" key="1">
    <source>
        <dbReference type="ARBA" id="ARBA00001974"/>
    </source>
</evidence>
<dbReference type="PANTHER" id="PTHR43004">
    <property type="entry name" value="TRK SYSTEM POTASSIUM UPTAKE PROTEIN"/>
    <property type="match status" value="1"/>
</dbReference>
<dbReference type="InterPro" id="IPR036188">
    <property type="entry name" value="FAD/NAD-bd_sf"/>
</dbReference>
<evidence type="ECO:0000256" key="3">
    <source>
        <dbReference type="ARBA" id="ARBA00022630"/>
    </source>
</evidence>
<sequence>MRFTGHTWPEQLVATDVLMKNYEVPKYPTAYVMHPTYYTVMTPLAEPKLGETSLWRFTIAQQPGDTRSAEELAHPDHLRSLPRPLEYEIIQASLYRIHQRLATTLRRGRCLLAGDAAHVNNPYGGLSLNTGILDASALADALEMILNEGRSEELLNIYSQERSKVFQKFVDPTNTYNKLRLHATDPETAAEEDWYFKALNSKDPAVAQEMAAPYFDTWPTDMRKLAAKRGL</sequence>
<keyword evidence="8" id="KW-1185">Reference proteome</keyword>
<evidence type="ECO:0000256" key="4">
    <source>
        <dbReference type="ARBA" id="ARBA00022827"/>
    </source>
</evidence>
<evidence type="ECO:0000313" key="8">
    <source>
        <dbReference type="Proteomes" id="UP001480595"/>
    </source>
</evidence>
<evidence type="ECO:0000259" key="6">
    <source>
        <dbReference type="Pfam" id="PF01494"/>
    </source>
</evidence>
<name>A0ABR1TBM4_9PEZI</name>
<feature type="domain" description="FAD-binding" evidence="6">
    <location>
        <begin position="64"/>
        <end position="171"/>
    </location>
</feature>
<dbReference type="RefSeq" id="XP_066710042.1">
    <property type="nucleotide sequence ID" value="XM_066865081.1"/>
</dbReference>
<comment type="pathway">
    <text evidence="2">Secondary metabolite biosynthesis.</text>
</comment>
<dbReference type="Proteomes" id="UP001480595">
    <property type="component" value="Unassembled WGS sequence"/>
</dbReference>
<dbReference type="GeneID" id="92098144"/>
<evidence type="ECO:0000256" key="5">
    <source>
        <dbReference type="ARBA" id="ARBA00023002"/>
    </source>
</evidence>
<dbReference type="Gene3D" id="3.30.9.10">
    <property type="entry name" value="D-Amino Acid Oxidase, subunit A, domain 2"/>
    <property type="match status" value="1"/>
</dbReference>
<keyword evidence="5" id="KW-0560">Oxidoreductase</keyword>
<organism evidence="7 8">
    <name type="scientific">Apiospora phragmitis</name>
    <dbReference type="NCBI Taxonomy" id="2905665"/>
    <lineage>
        <taxon>Eukaryota</taxon>
        <taxon>Fungi</taxon>
        <taxon>Dikarya</taxon>
        <taxon>Ascomycota</taxon>
        <taxon>Pezizomycotina</taxon>
        <taxon>Sordariomycetes</taxon>
        <taxon>Xylariomycetidae</taxon>
        <taxon>Amphisphaeriales</taxon>
        <taxon>Apiosporaceae</taxon>
        <taxon>Apiospora</taxon>
    </lineage>
</organism>
<gene>
    <name evidence="7" type="ORF">PG994_013672</name>
</gene>
<comment type="caution">
    <text evidence="7">The sequence shown here is derived from an EMBL/GenBank/DDBJ whole genome shotgun (WGS) entry which is preliminary data.</text>
</comment>
<dbReference type="EMBL" id="JAQQWL010000013">
    <property type="protein sequence ID" value="KAK8043189.1"/>
    <property type="molecule type" value="Genomic_DNA"/>
</dbReference>
<keyword evidence="4" id="KW-0274">FAD</keyword>
<proteinExistence type="predicted"/>
<evidence type="ECO:0000313" key="7">
    <source>
        <dbReference type="EMBL" id="KAK8043189.1"/>
    </source>
</evidence>
<dbReference type="InterPro" id="IPR002938">
    <property type="entry name" value="FAD-bd"/>
</dbReference>
<reference evidence="7 8" key="1">
    <citation type="submission" date="2023-01" db="EMBL/GenBank/DDBJ databases">
        <title>Analysis of 21 Apiospora genomes using comparative genomics revels a genus with tremendous synthesis potential of carbohydrate active enzymes and secondary metabolites.</title>
        <authorList>
            <person name="Sorensen T."/>
        </authorList>
    </citation>
    <scope>NUCLEOTIDE SEQUENCE [LARGE SCALE GENOMIC DNA]</scope>
    <source>
        <strain evidence="7 8">CBS 135458</strain>
    </source>
</reference>
<protein>
    <recommendedName>
        <fullName evidence="6">FAD-binding domain-containing protein</fullName>
    </recommendedName>
</protein>
<dbReference type="PANTHER" id="PTHR43004:SF19">
    <property type="entry name" value="BINDING MONOOXYGENASE, PUTATIVE (JCVI)-RELATED"/>
    <property type="match status" value="1"/>
</dbReference>
<evidence type="ECO:0000256" key="2">
    <source>
        <dbReference type="ARBA" id="ARBA00005179"/>
    </source>
</evidence>
<accession>A0ABR1TBM4</accession>
<dbReference type="InterPro" id="IPR050641">
    <property type="entry name" value="RIFMO-like"/>
</dbReference>
<keyword evidence="3" id="KW-0285">Flavoprotein</keyword>
<dbReference type="SUPFAM" id="SSF51905">
    <property type="entry name" value="FAD/NAD(P)-binding domain"/>
    <property type="match status" value="1"/>
</dbReference>
<dbReference type="Gene3D" id="3.50.50.60">
    <property type="entry name" value="FAD/NAD(P)-binding domain"/>
    <property type="match status" value="1"/>
</dbReference>
<comment type="cofactor">
    <cofactor evidence="1">
        <name>FAD</name>
        <dbReference type="ChEBI" id="CHEBI:57692"/>
    </cofactor>
</comment>
<dbReference type="Pfam" id="PF01494">
    <property type="entry name" value="FAD_binding_3"/>
    <property type="match status" value="1"/>
</dbReference>